<keyword evidence="3 6" id="KW-1133">Transmembrane helix</keyword>
<feature type="transmembrane region" description="Helical" evidence="6">
    <location>
        <begin position="905"/>
        <end position="931"/>
    </location>
</feature>
<dbReference type="AlphaFoldDB" id="A0AAV4D061"/>
<evidence type="ECO:0000313" key="9">
    <source>
        <dbReference type="EMBL" id="GFO37518.1"/>
    </source>
</evidence>
<dbReference type="GO" id="GO:0004888">
    <property type="term" value="F:transmembrane signaling receptor activity"/>
    <property type="evidence" value="ECO:0007669"/>
    <property type="project" value="InterPro"/>
</dbReference>
<dbReference type="CDD" id="cd15039">
    <property type="entry name" value="7tmB3_Methuselah-like"/>
    <property type="match status" value="1"/>
</dbReference>
<protein>
    <submittedName>
        <fullName evidence="9">Adhesion G-protein coupled receptor g6</fullName>
    </submittedName>
</protein>
<feature type="chain" id="PRO_5043921118" evidence="7">
    <location>
        <begin position="27"/>
        <end position="1194"/>
    </location>
</feature>
<evidence type="ECO:0000256" key="2">
    <source>
        <dbReference type="ARBA" id="ARBA00022692"/>
    </source>
</evidence>
<evidence type="ECO:0000313" key="10">
    <source>
        <dbReference type="Proteomes" id="UP000735302"/>
    </source>
</evidence>
<feature type="transmembrane region" description="Helical" evidence="6">
    <location>
        <begin position="1017"/>
        <end position="1039"/>
    </location>
</feature>
<feature type="domain" description="G-protein coupled receptors family 2 profile 2" evidence="8">
    <location>
        <begin position="906"/>
        <end position="1152"/>
    </location>
</feature>
<sequence length="1194" mass="133159">MKIVPITVKLGLQLITILALLQPSLVNPSYDANEVFSIASESKDQWGDALSKNRMDTKTRLKPGKGSTEEDFKQNKAPKNEPLGEKAARSPFELFKTRQKRETSSTAKPDLQAGADKEQHGKPSLTQLVEGKKNLPSRSLKPAQVTGTSRRFTLTAPQSLRNSEKKFQKEHAALNISGVLPTLIKPKILIIDSKILNPVDELQPVLVIKDNEFVARKSSILDVFYSSEEQYWSIVARAYTSVCKTTCESRSTKPLCTKCWCDSACLLYGDCCPEIYLKNGYSPPLSKQDQNCEAVTFSNARKKDKPERYRMIKSCSAHSWITDIEKNFELQTRMQNKMDLSNNTNASFTADSASFRPGSNVERLCLNPNPALHWNHSRPVTDAITGLTFINQYCALCNNIRLENSTPWPLSINIFSNEIYSRTLGGLDIYKLAVSSGDAEVVYEPPFKSIDPRDTIRQCKHHKNSIDTQYDVSKCNETGLWRHFSLIAQRACEMLDLPIVEMPEERIYRNPFCYYCNHDVLWEHVIRLQSVDKLINSGSNSLSILLDLDVSDEGKPDISQSPTPESVTPQRCGFAHYYDWSKEQCLPVICAPGKIVGKNHTCLTPSGVRSNIFGYTACYLVSGIPGGEAAVTDLADRLRHEPHMIRSESTAIEARIDPHAQAEALSALKPSAVRTTRFKCNACGWLGNSINSSVLLVQAAWASASVLDRSKMDEILAHIPEPLMELLAKTVSASPESSFYVGNLSVVKYPYCEMEKIPIDRSPNIPLQSGHPDIHVSTLSSSCGDSNNLSYQNNCAMDIVPQVKIPEAAFNSDGSAKKYVTLARYLPVNNLLICQHLQIEKDDYILDLQDWSVRLRHCDSTIPASKVSISQRDMVMLMCLEDYEDCKASRPVVNNLDDSIVHGTVLYWLSLISTLISLACCVATLLAYVCLPQLRTTAGINNMVLAFTSFFALSLLSFGASQSENDMLCQVIGMAAHFFWLANTTAMCTATFHMFYALSFPLRFQQYHGREYVLLRMYIGIVVTVPSVLVASTILYSQFKYGTSGYSHGGLCFVSGSLNLYFFYIPILNLVLVNIGMYIFTTIKLQFTSNIASNKTNRNNVLLYSKLSVVTGATWLFGFIFSWTQILFFAYAFTLTLPLLGLFLFMAFVANKRVLEMMREKVRASCVKSTTAGNSSGTVTKSSNAQKTQSTSNV</sequence>
<feature type="compositionally biased region" description="Basic and acidic residues" evidence="5">
    <location>
        <begin position="49"/>
        <end position="59"/>
    </location>
</feature>
<dbReference type="GO" id="GO:0016020">
    <property type="term" value="C:membrane"/>
    <property type="evidence" value="ECO:0007669"/>
    <property type="project" value="UniProtKB-SubCell"/>
</dbReference>
<feature type="compositionally biased region" description="Basic and acidic residues" evidence="5">
    <location>
        <begin position="67"/>
        <end position="88"/>
    </location>
</feature>
<keyword evidence="10" id="KW-1185">Reference proteome</keyword>
<keyword evidence="7" id="KW-0732">Signal</keyword>
<evidence type="ECO:0000256" key="4">
    <source>
        <dbReference type="ARBA" id="ARBA00023136"/>
    </source>
</evidence>
<dbReference type="Gene3D" id="1.20.1070.10">
    <property type="entry name" value="Rhodopsin 7-helix transmembrane proteins"/>
    <property type="match status" value="1"/>
</dbReference>
<dbReference type="PANTHER" id="PTHR45902:SF1">
    <property type="entry name" value="LATROPHILIN RECEPTOR-LIKE PROTEIN A"/>
    <property type="match status" value="1"/>
</dbReference>
<feature type="region of interest" description="Disordered" evidence="5">
    <location>
        <begin position="49"/>
        <end position="123"/>
    </location>
</feature>
<gene>
    <name evidence="9" type="ORF">PoB_006402300</name>
</gene>
<proteinExistence type="predicted"/>
<dbReference type="PANTHER" id="PTHR45902">
    <property type="entry name" value="LATROPHILIN RECEPTOR-LIKE PROTEIN A"/>
    <property type="match status" value="1"/>
</dbReference>
<name>A0AAV4D061_9GAST</name>
<dbReference type="GO" id="GO:0007166">
    <property type="term" value="P:cell surface receptor signaling pathway"/>
    <property type="evidence" value="ECO:0007669"/>
    <property type="project" value="InterPro"/>
</dbReference>
<accession>A0AAV4D061</accession>
<feature type="transmembrane region" description="Helical" evidence="6">
    <location>
        <begin position="1059"/>
        <end position="1080"/>
    </location>
</feature>
<feature type="transmembrane region" description="Helical" evidence="6">
    <location>
        <begin position="972"/>
        <end position="996"/>
    </location>
</feature>
<dbReference type="PROSITE" id="PS50261">
    <property type="entry name" value="G_PROTEIN_RECEP_F2_4"/>
    <property type="match status" value="1"/>
</dbReference>
<dbReference type="EMBL" id="BLXT01007237">
    <property type="protein sequence ID" value="GFO37518.1"/>
    <property type="molecule type" value="Genomic_DNA"/>
</dbReference>
<dbReference type="InterPro" id="IPR017981">
    <property type="entry name" value="GPCR_2-like_7TM"/>
</dbReference>
<comment type="subcellular location">
    <subcellularLocation>
        <location evidence="1">Membrane</location>
        <topology evidence="1">Multi-pass membrane protein</topology>
    </subcellularLocation>
</comment>
<dbReference type="Proteomes" id="UP000735302">
    <property type="component" value="Unassembled WGS sequence"/>
</dbReference>
<feature type="region of interest" description="Disordered" evidence="5">
    <location>
        <begin position="128"/>
        <end position="147"/>
    </location>
</feature>
<comment type="caution">
    <text evidence="9">The sequence shown here is derived from an EMBL/GenBank/DDBJ whole genome shotgun (WGS) entry which is preliminary data.</text>
</comment>
<evidence type="ECO:0000256" key="6">
    <source>
        <dbReference type="SAM" id="Phobius"/>
    </source>
</evidence>
<evidence type="ECO:0000259" key="8">
    <source>
        <dbReference type="PROSITE" id="PS50261"/>
    </source>
</evidence>
<organism evidence="9 10">
    <name type="scientific">Plakobranchus ocellatus</name>
    <dbReference type="NCBI Taxonomy" id="259542"/>
    <lineage>
        <taxon>Eukaryota</taxon>
        <taxon>Metazoa</taxon>
        <taxon>Spiralia</taxon>
        <taxon>Lophotrochozoa</taxon>
        <taxon>Mollusca</taxon>
        <taxon>Gastropoda</taxon>
        <taxon>Heterobranchia</taxon>
        <taxon>Euthyneura</taxon>
        <taxon>Panpulmonata</taxon>
        <taxon>Sacoglossa</taxon>
        <taxon>Placobranchoidea</taxon>
        <taxon>Plakobranchidae</taxon>
        <taxon>Plakobranchus</taxon>
    </lineage>
</organism>
<evidence type="ECO:0000256" key="3">
    <source>
        <dbReference type="ARBA" id="ARBA00022989"/>
    </source>
</evidence>
<feature type="signal peptide" evidence="7">
    <location>
        <begin position="1"/>
        <end position="26"/>
    </location>
</feature>
<feature type="transmembrane region" description="Helical" evidence="6">
    <location>
        <begin position="1128"/>
        <end position="1150"/>
    </location>
</feature>
<keyword evidence="9" id="KW-0675">Receptor</keyword>
<evidence type="ECO:0000256" key="5">
    <source>
        <dbReference type="SAM" id="MobiDB-lite"/>
    </source>
</evidence>
<feature type="region of interest" description="Disordered" evidence="5">
    <location>
        <begin position="1170"/>
        <end position="1194"/>
    </location>
</feature>
<reference evidence="9 10" key="1">
    <citation type="journal article" date="2021" name="Elife">
        <title>Chloroplast acquisition without the gene transfer in kleptoplastic sea slugs, Plakobranchus ocellatus.</title>
        <authorList>
            <person name="Maeda T."/>
            <person name="Takahashi S."/>
            <person name="Yoshida T."/>
            <person name="Shimamura S."/>
            <person name="Takaki Y."/>
            <person name="Nagai Y."/>
            <person name="Toyoda A."/>
            <person name="Suzuki Y."/>
            <person name="Arimoto A."/>
            <person name="Ishii H."/>
            <person name="Satoh N."/>
            <person name="Nishiyama T."/>
            <person name="Hasebe M."/>
            <person name="Maruyama T."/>
            <person name="Minagawa J."/>
            <person name="Obokata J."/>
            <person name="Shigenobu S."/>
        </authorList>
    </citation>
    <scope>NUCLEOTIDE SEQUENCE [LARGE SCALE GENOMIC DNA]</scope>
</reference>
<feature type="transmembrane region" description="Helical" evidence="6">
    <location>
        <begin position="1101"/>
        <end position="1122"/>
    </location>
</feature>
<dbReference type="InterPro" id="IPR053231">
    <property type="entry name" value="GPCR_LN-TM7"/>
</dbReference>
<feature type="transmembrane region" description="Helical" evidence="6">
    <location>
        <begin position="943"/>
        <end position="960"/>
    </location>
</feature>
<keyword evidence="4 6" id="KW-0472">Membrane</keyword>
<keyword evidence="2 6" id="KW-0812">Transmembrane</keyword>
<evidence type="ECO:0000256" key="7">
    <source>
        <dbReference type="SAM" id="SignalP"/>
    </source>
</evidence>
<evidence type="ECO:0000256" key="1">
    <source>
        <dbReference type="ARBA" id="ARBA00004141"/>
    </source>
</evidence>